<evidence type="ECO:0000259" key="4">
    <source>
        <dbReference type="Pfam" id="PF24933"/>
    </source>
</evidence>
<dbReference type="Pfam" id="PF24933">
    <property type="entry name" value="DUF7751"/>
    <property type="match status" value="1"/>
</dbReference>
<protein>
    <recommendedName>
        <fullName evidence="4">DUF7751 domain-containing protein</fullName>
    </recommendedName>
</protein>
<sequence length="183" mass="20092">MSLLLPYNIDIKPPEDNAKLEDWKSKLEEDMKAIQFQDNRNHVSEVLAANDVECDDLGSICFGDAVLLSNYIEEIVVSAISHQLMNTEEPNYRGGRLIISSQSLAHGLSIFRAGELSSKDTLKMESNGEPPQDPTNGKAEAKMEPSTENKPKGEKSDAASKGDASKKDADKDMGTLLQLLQNQ</sequence>
<dbReference type="EMBL" id="JAHRHJ020000008">
    <property type="protein sequence ID" value="KAH9305678.1"/>
    <property type="molecule type" value="Genomic_DNA"/>
</dbReference>
<feature type="domain" description="DUF7751" evidence="4">
    <location>
        <begin position="52"/>
        <end position="112"/>
    </location>
</feature>
<dbReference type="AlphaFoldDB" id="A0AA38FLB7"/>
<evidence type="ECO:0000313" key="5">
    <source>
        <dbReference type="EMBL" id="KAH9305678.1"/>
    </source>
</evidence>
<feature type="region of interest" description="Disordered" evidence="3">
    <location>
        <begin position="121"/>
        <end position="183"/>
    </location>
</feature>
<reference evidence="5 6" key="1">
    <citation type="journal article" date="2021" name="Nat. Plants">
        <title>The Taxus genome provides insights into paclitaxel biosynthesis.</title>
        <authorList>
            <person name="Xiong X."/>
            <person name="Gou J."/>
            <person name="Liao Q."/>
            <person name="Li Y."/>
            <person name="Zhou Q."/>
            <person name="Bi G."/>
            <person name="Li C."/>
            <person name="Du R."/>
            <person name="Wang X."/>
            <person name="Sun T."/>
            <person name="Guo L."/>
            <person name="Liang H."/>
            <person name="Lu P."/>
            <person name="Wu Y."/>
            <person name="Zhang Z."/>
            <person name="Ro D.K."/>
            <person name="Shang Y."/>
            <person name="Huang S."/>
            <person name="Yan J."/>
        </authorList>
    </citation>
    <scope>NUCLEOTIDE SEQUENCE [LARGE SCALE GENOMIC DNA]</scope>
    <source>
        <strain evidence="5">Ta-2019</strain>
    </source>
</reference>
<evidence type="ECO:0000256" key="3">
    <source>
        <dbReference type="SAM" id="MobiDB-lite"/>
    </source>
</evidence>
<keyword evidence="1" id="KW-0547">Nucleotide-binding</keyword>
<dbReference type="InterPro" id="IPR056653">
    <property type="entry name" value="DUF7751"/>
</dbReference>
<dbReference type="GO" id="GO:0005524">
    <property type="term" value="F:ATP binding"/>
    <property type="evidence" value="ECO:0007669"/>
    <property type="project" value="UniProtKB-KW"/>
</dbReference>
<keyword evidence="6" id="KW-1185">Reference proteome</keyword>
<evidence type="ECO:0000256" key="1">
    <source>
        <dbReference type="ARBA" id="ARBA00022741"/>
    </source>
</evidence>
<dbReference type="PANTHER" id="PTHR45644">
    <property type="entry name" value="AAA ATPASE, PUTATIVE (AFU_ORTHOLOGUE AFUA_2G12920)-RELATED-RELATED"/>
    <property type="match status" value="1"/>
</dbReference>
<dbReference type="GO" id="GO:0005741">
    <property type="term" value="C:mitochondrial outer membrane"/>
    <property type="evidence" value="ECO:0007669"/>
    <property type="project" value="TreeGrafter"/>
</dbReference>
<organism evidence="5 6">
    <name type="scientific">Taxus chinensis</name>
    <name type="common">Chinese yew</name>
    <name type="synonym">Taxus wallichiana var. chinensis</name>
    <dbReference type="NCBI Taxonomy" id="29808"/>
    <lineage>
        <taxon>Eukaryota</taxon>
        <taxon>Viridiplantae</taxon>
        <taxon>Streptophyta</taxon>
        <taxon>Embryophyta</taxon>
        <taxon>Tracheophyta</taxon>
        <taxon>Spermatophyta</taxon>
        <taxon>Pinopsida</taxon>
        <taxon>Pinidae</taxon>
        <taxon>Conifers II</taxon>
        <taxon>Cupressales</taxon>
        <taxon>Taxaceae</taxon>
        <taxon>Taxus</taxon>
    </lineage>
</organism>
<dbReference type="Proteomes" id="UP000824469">
    <property type="component" value="Unassembled WGS sequence"/>
</dbReference>
<proteinExistence type="predicted"/>
<gene>
    <name evidence="5" type="ORF">KI387_010082</name>
</gene>
<evidence type="ECO:0000313" key="6">
    <source>
        <dbReference type="Proteomes" id="UP000824469"/>
    </source>
</evidence>
<accession>A0AA38FLB7</accession>
<keyword evidence="2" id="KW-0067">ATP-binding</keyword>
<dbReference type="InterPro" id="IPR051701">
    <property type="entry name" value="Mito_OM_Translocase_MSP1"/>
</dbReference>
<feature type="compositionally biased region" description="Basic and acidic residues" evidence="3">
    <location>
        <begin position="139"/>
        <end position="173"/>
    </location>
</feature>
<name>A0AA38FLB7_TAXCH</name>
<evidence type="ECO:0000256" key="2">
    <source>
        <dbReference type="ARBA" id="ARBA00022840"/>
    </source>
</evidence>
<dbReference type="PANTHER" id="PTHR45644:SF85">
    <property type="entry name" value="P-LOOP CONTAINING NUCLEOSIDE TRIPHOSPHATE HYDROLASES SUPERFAMILY PROTEIN"/>
    <property type="match status" value="1"/>
</dbReference>
<comment type="caution">
    <text evidence="5">The sequence shown here is derived from an EMBL/GenBank/DDBJ whole genome shotgun (WGS) entry which is preliminary data.</text>
</comment>